<evidence type="ECO:0000313" key="1">
    <source>
        <dbReference type="EMBL" id="MET3867895.1"/>
    </source>
</evidence>
<dbReference type="Proteomes" id="UP001549119">
    <property type="component" value="Unassembled WGS sequence"/>
</dbReference>
<gene>
    <name evidence="1" type="ORF">ABIC20_005204</name>
</gene>
<reference evidence="1 2" key="1">
    <citation type="submission" date="2024-06" db="EMBL/GenBank/DDBJ databases">
        <title>Genomics of switchgrass bacterial isolates.</title>
        <authorList>
            <person name="Shade A."/>
        </authorList>
    </citation>
    <scope>NUCLEOTIDE SEQUENCE [LARGE SCALE GENOMIC DNA]</scope>
    <source>
        <strain evidence="1 2">PvP084</strain>
    </source>
</reference>
<organism evidence="1 2">
    <name type="scientific">Methylobacterium radiotolerans</name>
    <dbReference type="NCBI Taxonomy" id="31998"/>
    <lineage>
        <taxon>Bacteria</taxon>
        <taxon>Pseudomonadati</taxon>
        <taxon>Pseudomonadota</taxon>
        <taxon>Alphaproteobacteria</taxon>
        <taxon>Hyphomicrobiales</taxon>
        <taxon>Methylobacteriaceae</taxon>
        <taxon>Methylobacterium</taxon>
    </lineage>
</organism>
<comment type="caution">
    <text evidence="1">The sequence shown here is derived from an EMBL/GenBank/DDBJ whole genome shotgun (WGS) entry which is preliminary data.</text>
</comment>
<evidence type="ECO:0000313" key="2">
    <source>
        <dbReference type="Proteomes" id="UP001549119"/>
    </source>
</evidence>
<dbReference type="RefSeq" id="WP_209650636.1">
    <property type="nucleotide sequence ID" value="NZ_JBEPNV010000001.1"/>
</dbReference>
<protein>
    <submittedName>
        <fullName evidence="1">Uncharacterized protein</fullName>
    </submittedName>
</protein>
<proteinExistence type="predicted"/>
<accession>A0ABV2NN17</accession>
<sequence>MDLSTLETTTVAEQGAKMEVQHPVSGAVLTDTSGAALTITLAGQDSERFRKADRAITNKRLATQASGRRVALTSEGLEADSIARLVACTISWSGIEFGGSPKECTPDNVREAYKRLPWLREQVERFVEDRANFLRTPSAS</sequence>
<keyword evidence="2" id="KW-1185">Reference proteome</keyword>
<name>A0ABV2NN17_9HYPH</name>
<dbReference type="EMBL" id="JBEPNW010000002">
    <property type="protein sequence ID" value="MET3867895.1"/>
    <property type="molecule type" value="Genomic_DNA"/>
</dbReference>